<feature type="compositionally biased region" description="Low complexity" evidence="1">
    <location>
        <begin position="177"/>
        <end position="186"/>
    </location>
</feature>
<name>A0A238XSK7_9BACT</name>
<feature type="domain" description="UPF0323" evidence="3">
    <location>
        <begin position="56"/>
        <end position="169"/>
    </location>
</feature>
<feature type="signal peptide" evidence="2">
    <location>
        <begin position="1"/>
        <end position="32"/>
    </location>
</feature>
<feature type="compositionally biased region" description="Gly residues" evidence="1">
    <location>
        <begin position="218"/>
        <end position="228"/>
    </location>
</feature>
<keyword evidence="2" id="KW-0732">Signal</keyword>
<evidence type="ECO:0000256" key="1">
    <source>
        <dbReference type="SAM" id="MobiDB-lite"/>
    </source>
</evidence>
<proteinExistence type="predicted"/>
<feature type="chain" id="PRO_5011274418" description="UPF0323 domain-containing protein" evidence="2">
    <location>
        <begin position="33"/>
        <end position="228"/>
    </location>
</feature>
<dbReference type="RefSeq" id="WP_052695284.1">
    <property type="nucleotide sequence ID" value="NZ_FZNS01000004.1"/>
</dbReference>
<dbReference type="InterPro" id="IPR059092">
    <property type="entry name" value="UPF0323_dom"/>
</dbReference>
<accession>A0A238XSK7</accession>
<dbReference type="Pfam" id="PF26303">
    <property type="entry name" value="UPF0323"/>
    <property type="match status" value="1"/>
</dbReference>
<feature type="compositionally biased region" description="Polar residues" evidence="1">
    <location>
        <begin position="187"/>
        <end position="199"/>
    </location>
</feature>
<sequence>MNKPYYPLGDWRRNVLLIAAAASFGLVLPACSGGSSDAETAAAGDWSNGDSYSQGVLTEMTEVQPGQWKITAERPAGKEEVAAILHHFDGKVDTLQGQALQRQMQDYSRQHTENRVGGTSMMDVLMWSGIGYMAGRFLTPQPSYYANPGVLQQNMGWRGRVAQERDQGRGFFGRGFSGNRTTTSSGIRPSSTVTRNTGYGRSSIRSSAPRSSRSSGFGSRGGSRGFGG</sequence>
<dbReference type="AlphaFoldDB" id="A0A238XSK7"/>
<evidence type="ECO:0000313" key="4">
    <source>
        <dbReference type="EMBL" id="SNR61700.1"/>
    </source>
</evidence>
<gene>
    <name evidence="4" type="ORF">SAMN06269173_104348</name>
</gene>
<dbReference type="Proteomes" id="UP000198310">
    <property type="component" value="Unassembled WGS sequence"/>
</dbReference>
<evidence type="ECO:0000259" key="3">
    <source>
        <dbReference type="Pfam" id="PF26303"/>
    </source>
</evidence>
<evidence type="ECO:0000256" key="2">
    <source>
        <dbReference type="SAM" id="SignalP"/>
    </source>
</evidence>
<reference evidence="5" key="1">
    <citation type="submission" date="2017-06" db="EMBL/GenBank/DDBJ databases">
        <authorList>
            <person name="Varghese N."/>
            <person name="Submissions S."/>
        </authorList>
    </citation>
    <scope>NUCLEOTIDE SEQUENCE [LARGE SCALE GENOMIC DNA]</scope>
    <source>
        <strain evidence="5">DSM 28041</strain>
    </source>
</reference>
<keyword evidence="5" id="KW-1185">Reference proteome</keyword>
<feature type="region of interest" description="Disordered" evidence="1">
    <location>
        <begin position="168"/>
        <end position="228"/>
    </location>
</feature>
<dbReference type="EMBL" id="FZNS01000004">
    <property type="protein sequence ID" value="SNR61700.1"/>
    <property type="molecule type" value="Genomic_DNA"/>
</dbReference>
<feature type="compositionally biased region" description="Low complexity" evidence="1">
    <location>
        <begin position="200"/>
        <end position="217"/>
    </location>
</feature>
<organism evidence="4 5">
    <name type="scientific">Hymenobacter mucosus</name>
    <dbReference type="NCBI Taxonomy" id="1411120"/>
    <lineage>
        <taxon>Bacteria</taxon>
        <taxon>Pseudomonadati</taxon>
        <taxon>Bacteroidota</taxon>
        <taxon>Cytophagia</taxon>
        <taxon>Cytophagales</taxon>
        <taxon>Hymenobacteraceae</taxon>
        <taxon>Hymenobacter</taxon>
    </lineage>
</organism>
<protein>
    <recommendedName>
        <fullName evidence="3">UPF0323 domain-containing protein</fullName>
    </recommendedName>
</protein>
<evidence type="ECO:0000313" key="5">
    <source>
        <dbReference type="Proteomes" id="UP000198310"/>
    </source>
</evidence>